<dbReference type="Proteomes" id="UP001060085">
    <property type="component" value="Linkage Group LG01"/>
</dbReference>
<protein>
    <submittedName>
        <fullName evidence="1">Uncharacterized protein</fullName>
    </submittedName>
</protein>
<name>A0ACC0C4S8_CATRO</name>
<reference evidence="2" key="1">
    <citation type="journal article" date="2023" name="Nat. Plants">
        <title>Single-cell RNA sequencing provides a high-resolution roadmap for understanding the multicellular compartmentation of specialized metabolism.</title>
        <authorList>
            <person name="Sun S."/>
            <person name="Shen X."/>
            <person name="Li Y."/>
            <person name="Li Y."/>
            <person name="Wang S."/>
            <person name="Li R."/>
            <person name="Zhang H."/>
            <person name="Shen G."/>
            <person name="Guo B."/>
            <person name="Wei J."/>
            <person name="Xu J."/>
            <person name="St-Pierre B."/>
            <person name="Chen S."/>
            <person name="Sun C."/>
        </authorList>
    </citation>
    <scope>NUCLEOTIDE SEQUENCE [LARGE SCALE GENOMIC DNA]</scope>
</reference>
<gene>
    <name evidence="1" type="ORF">M9H77_01015</name>
</gene>
<sequence length="269" mass="30837">MIIVTNAFCVSNLLFLQKQDHLLVKARQSQEILSKNARFEQIWRSRRENIVHDEAVGEMCQLYNVVRVDVDEKSNDVRKDRFPELDGDCKMMAEYLPLLREVLPSAAAEVEADILDHMSGASLDSYVYDYYAVNDDMDNGEENAASHFPLVQVEEDDDYYDGPDDCEYESDDSNAENNPLNDYPDEESSDLEDMGSSHTDTETRSKRADDSSNEDESSASEGSFVLEEGQERDWSDNADFLCGDDIYSDDDFGRDEMYDEDDFGDEDWR</sequence>
<evidence type="ECO:0000313" key="2">
    <source>
        <dbReference type="Proteomes" id="UP001060085"/>
    </source>
</evidence>
<proteinExistence type="predicted"/>
<organism evidence="1 2">
    <name type="scientific">Catharanthus roseus</name>
    <name type="common">Madagascar periwinkle</name>
    <name type="synonym">Vinca rosea</name>
    <dbReference type="NCBI Taxonomy" id="4058"/>
    <lineage>
        <taxon>Eukaryota</taxon>
        <taxon>Viridiplantae</taxon>
        <taxon>Streptophyta</taxon>
        <taxon>Embryophyta</taxon>
        <taxon>Tracheophyta</taxon>
        <taxon>Spermatophyta</taxon>
        <taxon>Magnoliopsida</taxon>
        <taxon>eudicotyledons</taxon>
        <taxon>Gunneridae</taxon>
        <taxon>Pentapetalae</taxon>
        <taxon>asterids</taxon>
        <taxon>lamiids</taxon>
        <taxon>Gentianales</taxon>
        <taxon>Apocynaceae</taxon>
        <taxon>Rauvolfioideae</taxon>
        <taxon>Vinceae</taxon>
        <taxon>Catharanthinae</taxon>
        <taxon>Catharanthus</taxon>
    </lineage>
</organism>
<dbReference type="EMBL" id="CM044701">
    <property type="protein sequence ID" value="KAI5679788.1"/>
    <property type="molecule type" value="Genomic_DNA"/>
</dbReference>
<evidence type="ECO:0000313" key="1">
    <source>
        <dbReference type="EMBL" id="KAI5679788.1"/>
    </source>
</evidence>
<accession>A0ACC0C4S8</accession>
<keyword evidence="2" id="KW-1185">Reference proteome</keyword>
<comment type="caution">
    <text evidence="1">The sequence shown here is derived from an EMBL/GenBank/DDBJ whole genome shotgun (WGS) entry which is preliminary data.</text>
</comment>